<dbReference type="KEGG" id="gom:D7316_05382"/>
<dbReference type="Proteomes" id="UP000271469">
    <property type="component" value="Chromosome"/>
</dbReference>
<organism evidence="3 4">
    <name type="scientific">Gordonia insulae</name>
    <dbReference type="NCBI Taxonomy" id="2420509"/>
    <lineage>
        <taxon>Bacteria</taxon>
        <taxon>Bacillati</taxon>
        <taxon>Actinomycetota</taxon>
        <taxon>Actinomycetes</taxon>
        <taxon>Mycobacteriales</taxon>
        <taxon>Gordoniaceae</taxon>
        <taxon>Gordonia</taxon>
    </lineage>
</organism>
<dbReference type="InterPro" id="IPR029063">
    <property type="entry name" value="SAM-dependent_MTases_sf"/>
</dbReference>
<keyword evidence="3" id="KW-0489">Methyltransferase</keyword>
<name>A0A3G8JUB8_9ACTN</name>
<evidence type="ECO:0000256" key="1">
    <source>
        <dbReference type="PIRSR" id="PIRSR018249-2"/>
    </source>
</evidence>
<dbReference type="Gene3D" id="3.40.50.150">
    <property type="entry name" value="Vaccinia Virus protein VP39"/>
    <property type="match status" value="1"/>
</dbReference>
<keyword evidence="1" id="KW-0949">S-adenosyl-L-methionine</keyword>
<reference evidence="3 4" key="1">
    <citation type="submission" date="2018-11" db="EMBL/GenBank/DDBJ databases">
        <title>Gordonia insulae sp. nov., isolated from an island soil.</title>
        <authorList>
            <person name="Kim Y.S."/>
            <person name="Kim S.B."/>
        </authorList>
    </citation>
    <scope>NUCLEOTIDE SEQUENCE [LARGE SCALE GENOMIC DNA]</scope>
    <source>
        <strain evidence="3 4">MMS17-SY073</strain>
    </source>
</reference>
<dbReference type="Pfam" id="PF08241">
    <property type="entry name" value="Methyltransf_11"/>
    <property type="match status" value="1"/>
</dbReference>
<dbReference type="InterPro" id="IPR016718">
    <property type="entry name" value="rRNA_m1G-MeTrfase_A_prd"/>
</dbReference>
<dbReference type="AlphaFoldDB" id="A0A3G8JUB8"/>
<dbReference type="SUPFAM" id="SSF53335">
    <property type="entry name" value="S-adenosyl-L-methionine-dependent methyltransferases"/>
    <property type="match status" value="1"/>
</dbReference>
<feature type="binding site" evidence="1">
    <location>
        <position position="14"/>
    </location>
    <ligand>
        <name>S-adenosyl-L-methionine</name>
        <dbReference type="ChEBI" id="CHEBI:59789"/>
    </ligand>
</feature>
<dbReference type="CDD" id="cd02440">
    <property type="entry name" value="AdoMet_MTases"/>
    <property type="match status" value="1"/>
</dbReference>
<sequence length="229" mass="24177">MVAARRRVHDSGSFDAVAAAVADAATSNSPADRPAMVLDGGSGTGHYLAATLERDPGLRGLGLDLSKYCARATARSHPRTAAVVADIWRPLPVKAESVGVVLSIFSPRNVAEFARILHPAGLLVVVTPDPDHLAELVGPMRMLAVGADKDTRLHATLAADFEVGAEGHIRDRRLLDAEGVEDLVAMGPSAFHRTAEEIRSDAHALTAESDGRIEVSVSVGVTTFRPRAR</sequence>
<accession>A0A3G8JUB8</accession>
<evidence type="ECO:0000313" key="4">
    <source>
        <dbReference type="Proteomes" id="UP000271469"/>
    </source>
</evidence>
<evidence type="ECO:0000259" key="2">
    <source>
        <dbReference type="Pfam" id="PF08241"/>
    </source>
</evidence>
<dbReference type="PIRSF" id="PIRSF018249">
    <property type="entry name" value="MyrA_prd"/>
    <property type="match status" value="1"/>
</dbReference>
<feature type="domain" description="Methyltransferase type 11" evidence="2">
    <location>
        <begin position="38"/>
        <end position="125"/>
    </location>
</feature>
<evidence type="ECO:0000313" key="3">
    <source>
        <dbReference type="EMBL" id="AZG48761.1"/>
    </source>
</evidence>
<dbReference type="InterPro" id="IPR013216">
    <property type="entry name" value="Methyltransf_11"/>
</dbReference>
<dbReference type="GO" id="GO:0052912">
    <property type="term" value="F:23S rRNA (guanine(748)-N(1))-methyltransferase activity"/>
    <property type="evidence" value="ECO:0007669"/>
    <property type="project" value="UniProtKB-EC"/>
</dbReference>
<gene>
    <name evidence="3" type="primary">rlmAII</name>
    <name evidence="3" type="ORF">D7316_05382</name>
</gene>
<proteinExistence type="predicted"/>
<feature type="binding site" evidence="1">
    <location>
        <begin position="44"/>
        <end position="45"/>
    </location>
    <ligand>
        <name>S-adenosyl-L-methionine</name>
        <dbReference type="ChEBI" id="CHEBI:59789"/>
    </ligand>
</feature>
<dbReference type="EMBL" id="CP033972">
    <property type="protein sequence ID" value="AZG48761.1"/>
    <property type="molecule type" value="Genomic_DNA"/>
</dbReference>
<protein>
    <submittedName>
        <fullName evidence="3">23S rRNA (Guanine(748)-N(1))-methyltransferase</fullName>
        <ecNumber evidence="3">2.1.1.188</ecNumber>
    </submittedName>
</protein>
<dbReference type="EC" id="2.1.1.188" evidence="3"/>
<keyword evidence="3" id="KW-0808">Transferase</keyword>
<feature type="binding site" evidence="1">
    <location>
        <position position="132"/>
    </location>
    <ligand>
        <name>S-adenosyl-L-methionine</name>
        <dbReference type="ChEBI" id="CHEBI:59789"/>
    </ligand>
</feature>
<keyword evidence="4" id="KW-1185">Reference proteome</keyword>